<dbReference type="AlphaFoldDB" id="A0A6P2DBV0"/>
<reference evidence="2 3" key="1">
    <citation type="submission" date="2019-05" db="EMBL/GenBank/DDBJ databases">
        <authorList>
            <consortium name="Science for Life Laboratories"/>
        </authorList>
    </citation>
    <scope>NUCLEOTIDE SEQUENCE [LARGE SCALE GENOMIC DNA]</scope>
    <source>
        <strain evidence="2">Soil9</strain>
    </source>
</reference>
<evidence type="ECO:0000313" key="3">
    <source>
        <dbReference type="Proteomes" id="UP000464178"/>
    </source>
</evidence>
<dbReference type="Proteomes" id="UP000464178">
    <property type="component" value="Chromosome"/>
</dbReference>
<dbReference type="InterPro" id="IPR056942">
    <property type="entry name" value="Phage_H_T_join"/>
</dbReference>
<dbReference type="EMBL" id="LR593886">
    <property type="protein sequence ID" value="VTR99243.1"/>
    <property type="molecule type" value="Genomic_DNA"/>
</dbReference>
<gene>
    <name evidence="2" type="ORF">SOIL9_00060</name>
</gene>
<keyword evidence="3" id="KW-1185">Reference proteome</keyword>
<dbReference type="Pfam" id="PF25138">
    <property type="entry name" value="Phage_H_T_join_3"/>
    <property type="match status" value="1"/>
</dbReference>
<evidence type="ECO:0000259" key="1">
    <source>
        <dbReference type="Pfam" id="PF25138"/>
    </source>
</evidence>
<accession>A0A6P2DBV0</accession>
<proteinExistence type="predicted"/>
<feature type="domain" description="Phage head-tail joining protein" evidence="1">
    <location>
        <begin position="24"/>
        <end position="124"/>
    </location>
</feature>
<organism evidence="2 3">
    <name type="scientific">Gemmata massiliana</name>
    <dbReference type="NCBI Taxonomy" id="1210884"/>
    <lineage>
        <taxon>Bacteria</taxon>
        <taxon>Pseudomonadati</taxon>
        <taxon>Planctomycetota</taxon>
        <taxon>Planctomycetia</taxon>
        <taxon>Gemmatales</taxon>
        <taxon>Gemmataceae</taxon>
        <taxon>Gemmata</taxon>
    </lineage>
</organism>
<sequence length="125" mass="13535">MSRASRGQAALIARLRAAHAPDGALTYVRLAERIDLTGKAWLGRTVTTRLANAGGAAAVFGDRDYLIPKGELPWEPKKGDVVEDVVNGVAQKFEVLPPATGEPEWRYSDPGETLFRVHCKHKGTA</sequence>
<name>A0A6P2DBV0_9BACT</name>
<protein>
    <recommendedName>
        <fullName evidence="1">Phage head-tail joining protein domain-containing protein</fullName>
    </recommendedName>
</protein>
<dbReference type="RefSeq" id="WP_162671828.1">
    <property type="nucleotide sequence ID" value="NZ_LR593886.1"/>
</dbReference>
<dbReference type="KEGG" id="gms:SOIL9_00060"/>
<evidence type="ECO:0000313" key="2">
    <source>
        <dbReference type="EMBL" id="VTR99243.1"/>
    </source>
</evidence>